<evidence type="ECO:0000313" key="8">
    <source>
        <dbReference type="EMBL" id="JAP75744.1"/>
    </source>
</evidence>
<protein>
    <recommendedName>
        <fullName evidence="4">Elongation factor Ts, mitochondrial</fullName>
        <shortName evidence="4">EF-Ts</shortName>
        <shortName evidence="4">EF-TsMt</shortName>
    </recommendedName>
</protein>
<comment type="similarity">
    <text evidence="1 4 5">Belongs to the EF-Ts family.</text>
</comment>
<proteinExistence type="evidence at transcript level"/>
<dbReference type="SUPFAM" id="SSF54713">
    <property type="entry name" value="Elongation factor Ts (EF-Ts), dimerisation domain"/>
    <property type="match status" value="1"/>
</dbReference>
<dbReference type="Gene3D" id="1.10.8.10">
    <property type="entry name" value="DNA helicase RuvA subunit, C-terminal domain"/>
    <property type="match status" value="1"/>
</dbReference>
<dbReference type="SUPFAM" id="SSF46934">
    <property type="entry name" value="UBA-like"/>
    <property type="match status" value="1"/>
</dbReference>
<feature type="region of interest" description="Disordered" evidence="6">
    <location>
        <begin position="254"/>
        <end position="289"/>
    </location>
</feature>
<reference evidence="8" key="1">
    <citation type="submission" date="2016-02" db="EMBL/GenBank/DDBJ databases">
        <title>RNAseq analyses of the midgut from blood- or serum-fed Ixodes ricinus ticks.</title>
        <authorList>
            <person name="Perner J."/>
            <person name="Provaznik J."/>
            <person name="Schrenkova J."/>
            <person name="Urbanova V."/>
            <person name="Ribeiro J.M."/>
            <person name="Kopacek P."/>
        </authorList>
    </citation>
    <scope>NUCLEOTIDE SEQUENCE</scope>
    <source>
        <tissue evidence="8">Gut</tissue>
    </source>
</reference>
<evidence type="ECO:0000256" key="5">
    <source>
        <dbReference type="RuleBase" id="RU000642"/>
    </source>
</evidence>
<dbReference type="InterPro" id="IPR014039">
    <property type="entry name" value="Transl_elong_EFTs/EF1B_dimer"/>
</dbReference>
<dbReference type="PANTHER" id="PTHR11741:SF0">
    <property type="entry name" value="ELONGATION FACTOR TS, MITOCHONDRIAL"/>
    <property type="match status" value="1"/>
</dbReference>
<dbReference type="HAMAP" id="MF_00050">
    <property type="entry name" value="EF_Ts"/>
    <property type="match status" value="1"/>
</dbReference>
<comment type="function">
    <text evidence="4 5">Associates with the EF-Tu.GDP complex and induces the exchange of GDP to GTP. It remains bound to the aminoacyl-tRNA.EF-Tu.GTP complex up to the GTP hydrolysis stage on the ribosome.</text>
</comment>
<evidence type="ECO:0000259" key="7">
    <source>
        <dbReference type="Pfam" id="PF00889"/>
    </source>
</evidence>
<sequence>MFGRLLTRCLQTSAGAPVEKAALLELRNKTGYTFSNCKKALQLSDNDVSKAERWLHQQAQEQGWAKASKVTGRAKGQGLVAVHRDGPFAAMAEVNCETDFVARTEDFRAFVDKLVRACTSHAKKLPSLETGVTRVSLASAEVEKLRVRDGGAIGEARALLVGRLGEDVAVRRVLCLRSEAALLAGFCHGDQAPQTYPCFGKYGALVTYRALSECMLSEEELEQLGRGLCQQVVGMRPSSVGLLEDFLKEQEEQAKRDAQLDKDAEEGEVKKEEEEEGEEIVSKEEEEKEEKRLLFQDYVLDPDIKVGTLVADNHIDIMDFERFECGEPLD</sequence>
<evidence type="ECO:0000256" key="4">
    <source>
        <dbReference type="HAMAP-Rule" id="MF_03135"/>
    </source>
</evidence>
<keyword evidence="2 4" id="KW-0251">Elongation factor</keyword>
<dbReference type="Gene3D" id="3.30.479.20">
    <property type="entry name" value="Elongation factor Ts, dimerisation domain"/>
    <property type="match status" value="2"/>
</dbReference>
<dbReference type="InterPro" id="IPR036402">
    <property type="entry name" value="EF-Ts_dimer_sf"/>
</dbReference>
<feature type="domain" description="Translation elongation factor EFTs/EF1B dimerisation" evidence="7">
    <location>
        <begin position="89"/>
        <end position="327"/>
    </location>
</feature>
<feature type="compositionally biased region" description="Basic and acidic residues" evidence="6">
    <location>
        <begin position="280"/>
        <end position="289"/>
    </location>
</feature>
<name>A0A131Y8F3_IXORI</name>
<dbReference type="CDD" id="cd14275">
    <property type="entry name" value="UBA_EF-Ts"/>
    <property type="match status" value="1"/>
</dbReference>
<keyword evidence="4" id="KW-0496">Mitochondrion</keyword>
<accession>A0A131Y8F3</accession>
<evidence type="ECO:0000256" key="3">
    <source>
        <dbReference type="ARBA" id="ARBA00022917"/>
    </source>
</evidence>
<dbReference type="PROSITE" id="PS01127">
    <property type="entry name" value="EF_TS_2"/>
    <property type="match status" value="1"/>
</dbReference>
<dbReference type="GO" id="GO:0005739">
    <property type="term" value="C:mitochondrion"/>
    <property type="evidence" value="ECO:0007669"/>
    <property type="project" value="UniProtKB-SubCell"/>
</dbReference>
<dbReference type="GO" id="GO:0070125">
    <property type="term" value="P:mitochondrial translational elongation"/>
    <property type="evidence" value="ECO:0007669"/>
    <property type="project" value="TreeGrafter"/>
</dbReference>
<dbReference type="Pfam" id="PF00889">
    <property type="entry name" value="EF_TS"/>
    <property type="match status" value="1"/>
</dbReference>
<dbReference type="EMBL" id="GEFM01000052">
    <property type="protein sequence ID" value="JAP75744.1"/>
    <property type="molecule type" value="mRNA"/>
</dbReference>
<organism evidence="8">
    <name type="scientific">Ixodes ricinus</name>
    <name type="common">Common tick</name>
    <name type="synonym">Acarus ricinus</name>
    <dbReference type="NCBI Taxonomy" id="34613"/>
    <lineage>
        <taxon>Eukaryota</taxon>
        <taxon>Metazoa</taxon>
        <taxon>Ecdysozoa</taxon>
        <taxon>Arthropoda</taxon>
        <taxon>Chelicerata</taxon>
        <taxon>Arachnida</taxon>
        <taxon>Acari</taxon>
        <taxon>Parasitiformes</taxon>
        <taxon>Ixodida</taxon>
        <taxon>Ixodoidea</taxon>
        <taxon>Ixodidae</taxon>
        <taxon>Ixodinae</taxon>
        <taxon>Ixodes</taxon>
    </lineage>
</organism>
<dbReference type="NCBIfam" id="TIGR00116">
    <property type="entry name" value="tsf"/>
    <property type="match status" value="1"/>
</dbReference>
<dbReference type="PANTHER" id="PTHR11741">
    <property type="entry name" value="ELONGATION FACTOR TS"/>
    <property type="match status" value="1"/>
</dbReference>
<comment type="subcellular location">
    <subcellularLocation>
        <location evidence="4">Mitochondrion</location>
    </subcellularLocation>
</comment>
<dbReference type="AlphaFoldDB" id="A0A131Y8F3"/>
<dbReference type="InterPro" id="IPR018101">
    <property type="entry name" value="Transl_elong_Ts_CS"/>
</dbReference>
<evidence type="ECO:0000256" key="6">
    <source>
        <dbReference type="SAM" id="MobiDB-lite"/>
    </source>
</evidence>
<dbReference type="InterPro" id="IPR009060">
    <property type="entry name" value="UBA-like_sf"/>
</dbReference>
<dbReference type="GO" id="GO:0003746">
    <property type="term" value="F:translation elongation factor activity"/>
    <property type="evidence" value="ECO:0007669"/>
    <property type="project" value="UniProtKB-UniRule"/>
</dbReference>
<evidence type="ECO:0000256" key="2">
    <source>
        <dbReference type="ARBA" id="ARBA00022768"/>
    </source>
</evidence>
<dbReference type="InterPro" id="IPR001816">
    <property type="entry name" value="Transl_elong_EFTs/EF1B"/>
</dbReference>
<keyword evidence="3 4" id="KW-0648">Protein biosynthesis</keyword>
<evidence type="ECO:0000256" key="1">
    <source>
        <dbReference type="ARBA" id="ARBA00005532"/>
    </source>
</evidence>
<dbReference type="Pfam" id="PF25025">
    <property type="entry name" value="EF-Ts_N"/>
    <property type="match status" value="1"/>
</dbReference>
<feature type="compositionally biased region" description="Basic and acidic residues" evidence="6">
    <location>
        <begin position="254"/>
        <end position="272"/>
    </location>
</feature>